<dbReference type="InterPro" id="IPR005229">
    <property type="entry name" value="YicC/YloC-like"/>
</dbReference>
<organism evidence="8 9">
    <name type="scientific">Candidatus Mcinerneyibacterium aminivorans</name>
    <dbReference type="NCBI Taxonomy" id="2703815"/>
    <lineage>
        <taxon>Bacteria</taxon>
        <taxon>Candidatus Macinerneyibacteriota</taxon>
        <taxon>Candidatus Mcinerneyibacteria</taxon>
        <taxon>Candidatus Mcinerneyibacteriales</taxon>
        <taxon>Candidatus Mcinerneyibacteriaceae</taxon>
        <taxon>Candidatus Mcinerneyibacterium</taxon>
    </lineage>
</organism>
<keyword evidence="9" id="KW-1185">Reference proteome</keyword>
<dbReference type="InterPro" id="IPR013551">
    <property type="entry name" value="YicC-like_C"/>
</dbReference>
<comment type="caution">
    <text evidence="8">The sequence shown here is derived from an EMBL/GenBank/DDBJ whole genome shotgun (WGS) entry which is preliminary data.</text>
</comment>
<keyword evidence="3" id="KW-0255">Endonuclease</keyword>
<evidence type="ECO:0000259" key="7">
    <source>
        <dbReference type="Pfam" id="PF08340"/>
    </source>
</evidence>
<evidence type="ECO:0000256" key="1">
    <source>
        <dbReference type="ARBA" id="ARBA00001968"/>
    </source>
</evidence>
<comment type="similarity">
    <text evidence="5">Belongs to the YicC/YloC family.</text>
</comment>
<dbReference type="GO" id="GO:0004521">
    <property type="term" value="F:RNA endonuclease activity"/>
    <property type="evidence" value="ECO:0007669"/>
    <property type="project" value="InterPro"/>
</dbReference>
<keyword evidence="2" id="KW-0540">Nuclease</keyword>
<comment type="cofactor">
    <cofactor evidence="1">
        <name>a divalent metal cation</name>
        <dbReference type="ChEBI" id="CHEBI:60240"/>
    </cofactor>
</comment>
<evidence type="ECO:0000313" key="8">
    <source>
        <dbReference type="EMBL" id="TYB31238.1"/>
    </source>
</evidence>
<sequence>MLRSMTAYSNKKLILDNCILEFTLSSLNSKYLKIYFDLPENIVKKENRLRKIIKNRIKRGKINLKAEIKYNNKDITGVIDINRELIEYYYNELNKLDIQMKIDLSDILELPNVVQKTDMSFSDESWNKIYTKVKDLIDDLINEENNEGLEIEKDILKKLEKIENNLNNIEVDKNLRIDKYRKLLLKKVDELGVSDIIDEDRMYKEISYFADKIDINEEIVRIKTHLKRLRKLIKNDTVEKGKKIKFFSQEMFREVNTIGAKIKDADISHWVVNIKELLGNIKEQSYNVW</sequence>
<accession>A0A5D0MJ23</accession>
<name>A0A5D0MJ23_9BACT</name>
<proteinExistence type="inferred from homology"/>
<protein>
    <submittedName>
        <fullName evidence="8">YicC family protein</fullName>
    </submittedName>
</protein>
<dbReference type="Proteomes" id="UP000324143">
    <property type="component" value="Unassembled WGS sequence"/>
</dbReference>
<keyword evidence="4" id="KW-0378">Hydrolase</keyword>
<feature type="domain" description="Endoribonuclease YicC-like C-terminal" evidence="7">
    <location>
        <begin position="173"/>
        <end position="288"/>
    </location>
</feature>
<evidence type="ECO:0000259" key="6">
    <source>
        <dbReference type="Pfam" id="PF03755"/>
    </source>
</evidence>
<dbReference type="NCBIfam" id="TIGR00255">
    <property type="entry name" value="YicC/YloC family endoribonuclease"/>
    <property type="match status" value="1"/>
</dbReference>
<dbReference type="GO" id="GO:0016787">
    <property type="term" value="F:hydrolase activity"/>
    <property type="evidence" value="ECO:0007669"/>
    <property type="project" value="UniProtKB-KW"/>
</dbReference>
<dbReference type="PANTHER" id="PTHR30636:SF3">
    <property type="entry name" value="UPF0701 PROTEIN YICC"/>
    <property type="match status" value="1"/>
</dbReference>
<evidence type="ECO:0000256" key="3">
    <source>
        <dbReference type="ARBA" id="ARBA00022759"/>
    </source>
</evidence>
<evidence type="ECO:0000256" key="2">
    <source>
        <dbReference type="ARBA" id="ARBA00022722"/>
    </source>
</evidence>
<dbReference type="EMBL" id="VSIX01000045">
    <property type="protein sequence ID" value="TYB31238.1"/>
    <property type="molecule type" value="Genomic_DNA"/>
</dbReference>
<gene>
    <name evidence="8" type="ORF">FXF47_05235</name>
</gene>
<dbReference type="AlphaFoldDB" id="A0A5D0MJ23"/>
<dbReference type="PANTHER" id="PTHR30636">
    <property type="entry name" value="UPF0701 PROTEIN YICC"/>
    <property type="match status" value="1"/>
</dbReference>
<dbReference type="InterPro" id="IPR013527">
    <property type="entry name" value="YicC-like_N"/>
</dbReference>
<dbReference type="Pfam" id="PF03755">
    <property type="entry name" value="YicC-like_N"/>
    <property type="match status" value="1"/>
</dbReference>
<evidence type="ECO:0000256" key="4">
    <source>
        <dbReference type="ARBA" id="ARBA00022801"/>
    </source>
</evidence>
<reference evidence="8" key="1">
    <citation type="submission" date="2019-08" db="EMBL/GenBank/DDBJ databases">
        <title>Genomic characterization of a novel candidate phylum (ARYD3) from a high temperature, high salinity tertiary oil reservoir in north central Oklahoma, USA.</title>
        <authorList>
            <person name="Youssef N.H."/>
            <person name="Yadav A."/>
            <person name="Elshahed M.S."/>
        </authorList>
    </citation>
    <scope>NUCLEOTIDE SEQUENCE [LARGE SCALE GENOMIC DNA]</scope>
    <source>
        <strain evidence="8">ARYD3</strain>
    </source>
</reference>
<feature type="domain" description="Endoribonuclease YicC-like N-terminal" evidence="6">
    <location>
        <begin position="2"/>
        <end position="152"/>
    </location>
</feature>
<evidence type="ECO:0000313" key="9">
    <source>
        <dbReference type="Proteomes" id="UP000324143"/>
    </source>
</evidence>
<evidence type="ECO:0000256" key="5">
    <source>
        <dbReference type="ARBA" id="ARBA00035648"/>
    </source>
</evidence>
<dbReference type="Pfam" id="PF08340">
    <property type="entry name" value="YicC-like_C"/>
    <property type="match status" value="1"/>
</dbReference>